<reference evidence="2" key="1">
    <citation type="journal article" date="2021" name="PeerJ">
        <title>Extensive microbial diversity within the chicken gut microbiome revealed by metagenomics and culture.</title>
        <authorList>
            <person name="Gilroy R."/>
            <person name="Ravi A."/>
            <person name="Getino M."/>
            <person name="Pursley I."/>
            <person name="Horton D.L."/>
            <person name="Alikhan N.F."/>
            <person name="Baker D."/>
            <person name="Gharbi K."/>
            <person name="Hall N."/>
            <person name="Watson M."/>
            <person name="Adriaenssens E.M."/>
            <person name="Foster-Nyarko E."/>
            <person name="Jarju S."/>
            <person name="Secka A."/>
            <person name="Antonio M."/>
            <person name="Oren A."/>
            <person name="Chaudhuri R.R."/>
            <person name="La Ragione R."/>
            <person name="Hildebrand F."/>
            <person name="Pallen M.J."/>
        </authorList>
    </citation>
    <scope>NUCLEOTIDE SEQUENCE</scope>
    <source>
        <strain evidence="2">CHK188-4685</strain>
    </source>
</reference>
<evidence type="ECO:0000313" key="2">
    <source>
        <dbReference type="EMBL" id="HJB07467.1"/>
    </source>
</evidence>
<name>A0A9D2L7I9_9FIRM</name>
<keyword evidence="1" id="KW-0472">Membrane</keyword>
<comment type="caution">
    <text evidence="2">The sequence shown here is derived from an EMBL/GenBank/DDBJ whole genome shotgun (WGS) entry which is preliminary data.</text>
</comment>
<evidence type="ECO:0000313" key="3">
    <source>
        <dbReference type="Proteomes" id="UP000886804"/>
    </source>
</evidence>
<feature type="transmembrane region" description="Helical" evidence="1">
    <location>
        <begin position="6"/>
        <end position="23"/>
    </location>
</feature>
<gene>
    <name evidence="2" type="ORF">H9716_06310</name>
</gene>
<dbReference type="Pfam" id="PF09548">
    <property type="entry name" value="Spore_III_AB"/>
    <property type="match status" value="1"/>
</dbReference>
<proteinExistence type="predicted"/>
<feature type="transmembrane region" description="Helical" evidence="1">
    <location>
        <begin position="157"/>
        <end position="175"/>
    </location>
</feature>
<sequence length="176" mass="20315">MWLKWMGAALVLTASPGLGLWMAGRWQERLKQMEQLRQMIYFLRGEIVYSHAPLAEALERVGRRGGGPLGGFFEGVSRRILEQKGESLSEIWDSELKKMEEENRNLAFMQDDLAQLQSLGKHLGYLDVDMQERMLLLSLEQTDLTISYLREHKREKCRLYASMGVMGGIFLVILMF</sequence>
<reference evidence="2" key="2">
    <citation type="submission" date="2021-04" db="EMBL/GenBank/DDBJ databases">
        <authorList>
            <person name="Gilroy R."/>
        </authorList>
    </citation>
    <scope>NUCLEOTIDE SEQUENCE</scope>
    <source>
        <strain evidence="2">CHK188-4685</strain>
    </source>
</reference>
<keyword evidence="1" id="KW-1133">Transmembrane helix</keyword>
<dbReference type="EMBL" id="DWYS01000074">
    <property type="protein sequence ID" value="HJB07467.1"/>
    <property type="molecule type" value="Genomic_DNA"/>
</dbReference>
<protein>
    <submittedName>
        <fullName evidence="2">Stage III sporulation protein AB</fullName>
    </submittedName>
</protein>
<dbReference type="InterPro" id="IPR014198">
    <property type="entry name" value="Spore_III_AB"/>
</dbReference>
<dbReference type="AlphaFoldDB" id="A0A9D2L7I9"/>
<evidence type="ECO:0000256" key="1">
    <source>
        <dbReference type="SAM" id="Phobius"/>
    </source>
</evidence>
<accession>A0A9D2L7I9</accession>
<dbReference type="PIRSF" id="PIRSF021435">
    <property type="entry name" value="SpoIIIAB"/>
    <property type="match status" value="1"/>
</dbReference>
<keyword evidence="1" id="KW-0812">Transmembrane</keyword>
<organism evidence="2 3">
    <name type="scientific">Candidatus Enterocloster faecavium</name>
    <dbReference type="NCBI Taxonomy" id="2838560"/>
    <lineage>
        <taxon>Bacteria</taxon>
        <taxon>Bacillati</taxon>
        <taxon>Bacillota</taxon>
        <taxon>Clostridia</taxon>
        <taxon>Lachnospirales</taxon>
        <taxon>Lachnospiraceae</taxon>
        <taxon>Enterocloster</taxon>
    </lineage>
</organism>
<dbReference type="Proteomes" id="UP000886804">
    <property type="component" value="Unassembled WGS sequence"/>
</dbReference>